<dbReference type="Pfam" id="PF12851">
    <property type="entry name" value="Tet_JBP"/>
    <property type="match status" value="1"/>
</dbReference>
<dbReference type="RefSeq" id="XP_001879364.1">
    <property type="nucleotide sequence ID" value="XM_001879329.1"/>
</dbReference>
<dbReference type="STRING" id="486041.B0D6M0"/>
<evidence type="ECO:0000256" key="4">
    <source>
        <dbReference type="ARBA" id="ARBA00023002"/>
    </source>
</evidence>
<dbReference type="EMBL" id="DS547098">
    <property type="protein sequence ID" value="EDR09979.1"/>
    <property type="molecule type" value="Genomic_DNA"/>
</dbReference>
<dbReference type="KEGG" id="lbc:LACBIDRAFT_318383"/>
<keyword evidence="2" id="KW-0479">Metal-binding</keyword>
<evidence type="ECO:0000256" key="2">
    <source>
        <dbReference type="ARBA" id="ARBA00022723"/>
    </source>
</evidence>
<sequence length="291" mass="32368">MNGLQPAAETKVAERYPPIYNPPHHATKPFVVTDMHRNALVWYLPNILTAGRQDAIWKLLKILEPALKMDNRTKNWRQNSKNFRDPNLCKLKPGTVSISPAWFQQGHESMMFKLEVGAQMKDDAAGGHWASEMQESSALIGSILGITHPQLYQQGLEALTLLSSEGGKFVDNEEQLVRALKVWTSPFTALSVITNRNTPAHRDTKGRNEWLDFVVALGEDDSVGVMTFPGLGLTVGYNPGTIIAIAGKVVRHAAEFEGGERACIAYYMRNKVQERLGIPAGTWMNCCMYDA</sequence>
<evidence type="ECO:0000259" key="6">
    <source>
        <dbReference type="Pfam" id="PF12851"/>
    </source>
</evidence>
<dbReference type="AlphaFoldDB" id="B0D6M0"/>
<organism evidence="8">
    <name type="scientific">Laccaria bicolor (strain S238N-H82 / ATCC MYA-4686)</name>
    <name type="common">Bicoloured deceiver</name>
    <name type="synonym">Laccaria laccata var. bicolor</name>
    <dbReference type="NCBI Taxonomy" id="486041"/>
    <lineage>
        <taxon>Eukaryota</taxon>
        <taxon>Fungi</taxon>
        <taxon>Dikarya</taxon>
        <taxon>Basidiomycota</taxon>
        <taxon>Agaricomycotina</taxon>
        <taxon>Agaricomycetes</taxon>
        <taxon>Agaricomycetidae</taxon>
        <taxon>Agaricales</taxon>
        <taxon>Agaricineae</taxon>
        <taxon>Hydnangiaceae</taxon>
        <taxon>Laccaria</taxon>
    </lineage>
</organism>
<dbReference type="InterPro" id="IPR024779">
    <property type="entry name" value="2OGFeDO_JBP1/TET_oxygenase_dom"/>
</dbReference>
<dbReference type="GeneID" id="6074956"/>
<dbReference type="GO" id="GO:0046872">
    <property type="term" value="F:metal ion binding"/>
    <property type="evidence" value="ECO:0007669"/>
    <property type="project" value="UniProtKB-KW"/>
</dbReference>
<evidence type="ECO:0000256" key="3">
    <source>
        <dbReference type="ARBA" id="ARBA00022964"/>
    </source>
</evidence>
<evidence type="ECO:0000313" key="8">
    <source>
        <dbReference type="Proteomes" id="UP000001194"/>
    </source>
</evidence>
<gene>
    <name evidence="7" type="ORF">LACBIDRAFT_318383</name>
</gene>
<keyword evidence="5" id="KW-0408">Iron</keyword>
<protein>
    <submittedName>
        <fullName evidence="7">Predicted protein</fullName>
    </submittedName>
</protein>
<evidence type="ECO:0000256" key="1">
    <source>
        <dbReference type="ARBA" id="ARBA00001954"/>
    </source>
</evidence>
<proteinExistence type="predicted"/>
<evidence type="ECO:0000313" key="7">
    <source>
        <dbReference type="EMBL" id="EDR09979.1"/>
    </source>
</evidence>
<accession>B0D6M0</accession>
<feature type="domain" description="2OGFeDO JBP1/TET oxygenase" evidence="6">
    <location>
        <begin position="124"/>
        <end position="270"/>
    </location>
</feature>
<evidence type="ECO:0000256" key="5">
    <source>
        <dbReference type="ARBA" id="ARBA00023004"/>
    </source>
</evidence>
<dbReference type="Proteomes" id="UP000001194">
    <property type="component" value="Unassembled WGS sequence"/>
</dbReference>
<reference evidence="7 8" key="1">
    <citation type="journal article" date="2008" name="Nature">
        <title>The genome of Laccaria bicolor provides insights into mycorrhizal symbiosis.</title>
        <authorList>
            <person name="Martin F."/>
            <person name="Aerts A."/>
            <person name="Ahren D."/>
            <person name="Brun A."/>
            <person name="Danchin E.G.J."/>
            <person name="Duchaussoy F."/>
            <person name="Gibon J."/>
            <person name="Kohler A."/>
            <person name="Lindquist E."/>
            <person name="Pereda V."/>
            <person name="Salamov A."/>
            <person name="Shapiro H.J."/>
            <person name="Wuyts J."/>
            <person name="Blaudez D."/>
            <person name="Buee M."/>
            <person name="Brokstein P."/>
            <person name="Canbaeck B."/>
            <person name="Cohen D."/>
            <person name="Courty P.E."/>
            <person name="Coutinho P.M."/>
            <person name="Delaruelle C."/>
            <person name="Detter J.C."/>
            <person name="Deveau A."/>
            <person name="DiFazio S."/>
            <person name="Duplessis S."/>
            <person name="Fraissinet-Tachet L."/>
            <person name="Lucic E."/>
            <person name="Frey-Klett P."/>
            <person name="Fourrey C."/>
            <person name="Feussner I."/>
            <person name="Gay G."/>
            <person name="Grimwood J."/>
            <person name="Hoegger P.J."/>
            <person name="Jain P."/>
            <person name="Kilaru S."/>
            <person name="Labbe J."/>
            <person name="Lin Y.C."/>
            <person name="Legue V."/>
            <person name="Le Tacon F."/>
            <person name="Marmeisse R."/>
            <person name="Melayah D."/>
            <person name="Montanini B."/>
            <person name="Muratet M."/>
            <person name="Nehls U."/>
            <person name="Niculita-Hirzel H."/>
            <person name="Oudot-Le Secq M.P."/>
            <person name="Peter M."/>
            <person name="Quesneville H."/>
            <person name="Rajashekar B."/>
            <person name="Reich M."/>
            <person name="Rouhier N."/>
            <person name="Schmutz J."/>
            <person name="Yin T."/>
            <person name="Chalot M."/>
            <person name="Henrissat B."/>
            <person name="Kuees U."/>
            <person name="Lucas S."/>
            <person name="Van de Peer Y."/>
            <person name="Podila G.K."/>
            <person name="Polle A."/>
            <person name="Pukkila P.J."/>
            <person name="Richardson P.M."/>
            <person name="Rouze P."/>
            <person name="Sanders I.R."/>
            <person name="Stajich J.E."/>
            <person name="Tunlid A."/>
            <person name="Tuskan G."/>
            <person name="Grigoriev I.V."/>
        </authorList>
    </citation>
    <scope>NUCLEOTIDE SEQUENCE [LARGE SCALE GENOMIC DNA]</scope>
    <source>
        <strain evidence="8">S238N-H82 / ATCC MYA-4686</strain>
    </source>
</reference>
<dbReference type="HOGENOM" id="CLU_039070_4_1_1"/>
<name>B0D6M0_LACBS</name>
<dbReference type="InParanoid" id="B0D6M0"/>
<keyword evidence="3" id="KW-0223">Dioxygenase</keyword>
<keyword evidence="4" id="KW-0560">Oxidoreductase</keyword>
<comment type="cofactor">
    <cofactor evidence="1">
        <name>Fe(2+)</name>
        <dbReference type="ChEBI" id="CHEBI:29033"/>
    </cofactor>
</comment>
<keyword evidence="8" id="KW-1185">Reference proteome</keyword>
<dbReference type="OrthoDB" id="3200752at2759"/>
<dbReference type="GO" id="GO:0051213">
    <property type="term" value="F:dioxygenase activity"/>
    <property type="evidence" value="ECO:0007669"/>
    <property type="project" value="UniProtKB-KW"/>
</dbReference>
<dbReference type="Gene3D" id="3.60.130.30">
    <property type="match status" value="1"/>
</dbReference>